<comment type="caution">
    <text evidence="1">The sequence shown here is derived from an EMBL/GenBank/DDBJ whole genome shotgun (WGS) entry which is preliminary data.</text>
</comment>
<dbReference type="Proteomes" id="UP000006201">
    <property type="component" value="Unassembled WGS sequence"/>
</dbReference>
<dbReference type="EMBL" id="AAOH01000004">
    <property type="protein sequence ID" value="EAR28576.1"/>
    <property type="molecule type" value="Genomic_DNA"/>
</dbReference>
<sequence>MPFMKLAKACHISVGLKIVHGILVRFKGLIVQESILF</sequence>
<name>A4CB18_9GAMM</name>
<dbReference type="HOGENOM" id="CLU_3347563_0_0_6"/>
<dbReference type="AlphaFoldDB" id="A4CB18"/>
<reference evidence="1 2" key="1">
    <citation type="submission" date="2006-02" db="EMBL/GenBank/DDBJ databases">
        <authorList>
            <person name="Moran M.A."/>
            <person name="Kjelleberg S."/>
            <person name="Egan S."/>
            <person name="Saunders N."/>
            <person name="Thomas T."/>
            <person name="Ferriera S."/>
            <person name="Johnson J."/>
            <person name="Kravitz S."/>
            <person name="Halpern A."/>
            <person name="Remington K."/>
            <person name="Beeson K."/>
            <person name="Tran B."/>
            <person name="Rogers Y.-H."/>
            <person name="Friedman R."/>
            <person name="Venter J.C."/>
        </authorList>
    </citation>
    <scope>NUCLEOTIDE SEQUENCE [LARGE SCALE GENOMIC DNA]</scope>
    <source>
        <strain evidence="1 2">D2</strain>
    </source>
</reference>
<protein>
    <submittedName>
        <fullName evidence="1">Uncharacterized protein</fullName>
    </submittedName>
</protein>
<accession>A4CB18</accession>
<dbReference type="STRING" id="87626.PTD2_22212"/>
<gene>
    <name evidence="1" type="ORF">PTD2_22212</name>
</gene>
<organism evidence="1 2">
    <name type="scientific">Pseudoalteromonas tunicata D2</name>
    <dbReference type="NCBI Taxonomy" id="87626"/>
    <lineage>
        <taxon>Bacteria</taxon>
        <taxon>Pseudomonadati</taxon>
        <taxon>Pseudomonadota</taxon>
        <taxon>Gammaproteobacteria</taxon>
        <taxon>Alteromonadales</taxon>
        <taxon>Pseudoalteromonadaceae</taxon>
        <taxon>Pseudoalteromonas</taxon>
    </lineage>
</organism>
<evidence type="ECO:0000313" key="1">
    <source>
        <dbReference type="EMBL" id="EAR28576.1"/>
    </source>
</evidence>
<keyword evidence="2" id="KW-1185">Reference proteome</keyword>
<proteinExistence type="predicted"/>
<evidence type="ECO:0000313" key="2">
    <source>
        <dbReference type="Proteomes" id="UP000006201"/>
    </source>
</evidence>